<proteinExistence type="inferred from homology"/>
<dbReference type="PROSITE" id="PS51257">
    <property type="entry name" value="PROKAR_LIPOPROTEIN"/>
    <property type="match status" value="1"/>
</dbReference>
<dbReference type="InterPro" id="IPR001338">
    <property type="entry name" value="Class_I_Hydrophobin"/>
</dbReference>
<reference evidence="8" key="1">
    <citation type="submission" date="2020-05" db="EMBL/GenBank/DDBJ databases">
        <title>Mycena genomes resolve the evolution of fungal bioluminescence.</title>
        <authorList>
            <person name="Tsai I.J."/>
        </authorList>
    </citation>
    <scope>NUCLEOTIDE SEQUENCE</scope>
    <source>
        <strain evidence="8">CCC161011</strain>
    </source>
</reference>
<keyword evidence="4 7" id="KW-0964">Secreted</keyword>
<evidence type="ECO:0000313" key="8">
    <source>
        <dbReference type="EMBL" id="KAF7360698.1"/>
    </source>
</evidence>
<evidence type="ECO:0000256" key="5">
    <source>
        <dbReference type="ARBA" id="ARBA00023157"/>
    </source>
</evidence>
<evidence type="ECO:0000256" key="7">
    <source>
        <dbReference type="RuleBase" id="RU365009"/>
    </source>
</evidence>
<evidence type="ECO:0000256" key="2">
    <source>
        <dbReference type="ARBA" id="ARBA00010446"/>
    </source>
</evidence>
<evidence type="ECO:0000256" key="6">
    <source>
        <dbReference type="ARBA" id="ARBA00093546"/>
    </source>
</evidence>
<dbReference type="GO" id="GO:0005199">
    <property type="term" value="F:structural constituent of cell wall"/>
    <property type="evidence" value="ECO:0007669"/>
    <property type="project" value="InterPro"/>
</dbReference>
<dbReference type="CDD" id="cd23507">
    <property type="entry name" value="hydrophobin_I"/>
    <property type="match status" value="1"/>
</dbReference>
<dbReference type="AlphaFoldDB" id="A0A8H6YJ07"/>
<accession>A0A8H6YJ07</accession>
<evidence type="ECO:0000256" key="3">
    <source>
        <dbReference type="ARBA" id="ARBA00022512"/>
    </source>
</evidence>
<comment type="subunit">
    <text evidence="6">Self-assembles to form functional amyloid fibrils called rodlets. Self-assembly into fibrillar rodlets occurs spontaneously at hydrophobic:hydrophilic interfaces and the rodlets further associate laterally to form amphipathic monolayers.</text>
</comment>
<comment type="similarity">
    <text evidence="2 7">Belongs to the fungal hydrophobin family.</text>
</comment>
<keyword evidence="9" id="KW-1185">Reference proteome</keyword>
<evidence type="ECO:0000313" key="9">
    <source>
        <dbReference type="Proteomes" id="UP000620124"/>
    </source>
</evidence>
<protein>
    <recommendedName>
        <fullName evidence="7">Hydrophobin</fullName>
    </recommendedName>
</protein>
<comment type="caution">
    <text evidence="8">The sequence shown here is derived from an EMBL/GenBank/DDBJ whole genome shotgun (WGS) entry which is preliminary data.</text>
</comment>
<keyword evidence="3 7" id="KW-0134">Cell wall</keyword>
<dbReference type="Proteomes" id="UP000620124">
    <property type="component" value="Unassembled WGS sequence"/>
</dbReference>
<organism evidence="8 9">
    <name type="scientific">Mycena venus</name>
    <dbReference type="NCBI Taxonomy" id="2733690"/>
    <lineage>
        <taxon>Eukaryota</taxon>
        <taxon>Fungi</taxon>
        <taxon>Dikarya</taxon>
        <taxon>Basidiomycota</taxon>
        <taxon>Agaricomycotina</taxon>
        <taxon>Agaricomycetes</taxon>
        <taxon>Agaricomycetidae</taxon>
        <taxon>Agaricales</taxon>
        <taxon>Marasmiineae</taxon>
        <taxon>Mycenaceae</taxon>
        <taxon>Mycena</taxon>
    </lineage>
</organism>
<evidence type="ECO:0000256" key="1">
    <source>
        <dbReference type="ARBA" id="ARBA00004191"/>
    </source>
</evidence>
<dbReference type="GO" id="GO:0009277">
    <property type="term" value="C:fungal-type cell wall"/>
    <property type="evidence" value="ECO:0007669"/>
    <property type="project" value="InterPro"/>
</dbReference>
<gene>
    <name evidence="8" type="ORF">MVEN_00801600</name>
</gene>
<dbReference type="Pfam" id="PF01185">
    <property type="entry name" value="Hydrophobin"/>
    <property type="match status" value="1"/>
</dbReference>
<feature type="signal peptide" evidence="7">
    <location>
        <begin position="1"/>
        <end position="19"/>
    </location>
</feature>
<dbReference type="EMBL" id="JACAZI010000005">
    <property type="protein sequence ID" value="KAF7360698.1"/>
    <property type="molecule type" value="Genomic_DNA"/>
</dbReference>
<keyword evidence="7" id="KW-0732">Signal</keyword>
<comment type="subcellular location">
    <subcellularLocation>
        <location evidence="1 7">Secreted</location>
        <location evidence="1 7">Cell wall</location>
    </subcellularLocation>
</comment>
<evidence type="ECO:0000256" key="4">
    <source>
        <dbReference type="ARBA" id="ARBA00022525"/>
    </source>
</evidence>
<keyword evidence="5 7" id="KW-1015">Disulfide bond</keyword>
<dbReference type="OrthoDB" id="4225815at2759"/>
<sequence length="109" mass="11120">MFSKLSVVVVSALATLAVAIPHGSAPSSSSCCNSIMNKEEFIASGYYKNLQGIDLITITAALTNIVDNIWVGCSPITVGGNNCGSTQVVCNSPTSQVGLVNIGCLPVTA</sequence>
<name>A0A8H6YJ07_9AGAR</name>
<feature type="chain" id="PRO_5034948285" description="Hydrophobin" evidence="7">
    <location>
        <begin position="20"/>
        <end position="109"/>
    </location>
</feature>